<organism evidence="1 2">
    <name type="scientific">Tessaracoccus oleiagri</name>
    <dbReference type="NCBI Taxonomy" id="686624"/>
    <lineage>
        <taxon>Bacteria</taxon>
        <taxon>Bacillati</taxon>
        <taxon>Actinomycetota</taxon>
        <taxon>Actinomycetes</taxon>
        <taxon>Propionibacteriales</taxon>
        <taxon>Propionibacteriaceae</taxon>
        <taxon>Tessaracoccus</taxon>
    </lineage>
</organism>
<evidence type="ECO:0000313" key="1">
    <source>
        <dbReference type="EMBL" id="SDL12786.1"/>
    </source>
</evidence>
<evidence type="ECO:0008006" key="3">
    <source>
        <dbReference type="Google" id="ProtNLM"/>
    </source>
</evidence>
<keyword evidence="2" id="KW-1185">Reference proteome</keyword>
<dbReference type="InterPro" id="IPR052519">
    <property type="entry name" value="Euk-type_GlcNAc_Kinase"/>
</dbReference>
<dbReference type="PANTHER" id="PTHR43190:SF3">
    <property type="entry name" value="N-ACETYL-D-GLUCOSAMINE KINASE"/>
    <property type="match status" value="1"/>
</dbReference>
<dbReference type="AlphaFoldDB" id="A0A1G9HJ57"/>
<sequence length="297" mass="29972">MVDLAIVDIGKSQTRWSAAGQIRTAPGADPARGGPLVDGLLLALEPVAHSIGPGAGTVVFVGSTALPERAAEVAELRHRLPELFGEATVYLAGDAVLAHAAAMGGPGVVASIGTGVAVSGFGHAERWVRLDGWGPDLGDRGGAFHLGRAALTSACRHLDGLEPAPDVLAAVEAHLGRTLDRAVANDFARSGGRTAEIAAIASSVVSSAGEGCRRLVDDAATMAADTCLAACTATGVARVSVLGRLGRAPGYLESLTSRLTAAGVEVLAPLSELLVIDARVLLSPAYLAESLEFGPAV</sequence>
<name>A0A1G9HJ57_9ACTN</name>
<dbReference type="STRING" id="686624.SAMN04488242_0337"/>
<proteinExistence type="predicted"/>
<dbReference type="Proteomes" id="UP000199475">
    <property type="component" value="Unassembled WGS sequence"/>
</dbReference>
<dbReference type="SUPFAM" id="SSF53067">
    <property type="entry name" value="Actin-like ATPase domain"/>
    <property type="match status" value="1"/>
</dbReference>
<dbReference type="PANTHER" id="PTHR43190">
    <property type="entry name" value="N-ACETYL-D-GLUCOSAMINE KINASE"/>
    <property type="match status" value="1"/>
</dbReference>
<accession>A0A1G9HJ57</accession>
<dbReference type="InterPro" id="IPR043129">
    <property type="entry name" value="ATPase_NBD"/>
</dbReference>
<gene>
    <name evidence="1" type="ORF">SAMN04488242_0337</name>
</gene>
<evidence type="ECO:0000313" key="2">
    <source>
        <dbReference type="Proteomes" id="UP000199475"/>
    </source>
</evidence>
<dbReference type="Gene3D" id="3.30.420.40">
    <property type="match status" value="1"/>
</dbReference>
<reference evidence="1 2" key="1">
    <citation type="submission" date="2016-10" db="EMBL/GenBank/DDBJ databases">
        <authorList>
            <person name="de Groot N.N."/>
        </authorList>
    </citation>
    <scope>NUCLEOTIDE SEQUENCE [LARGE SCALE GENOMIC DNA]</scope>
    <source>
        <strain evidence="1 2">CGMCC 1.9159</strain>
    </source>
</reference>
<protein>
    <recommendedName>
        <fullName evidence="3">BadF-type ATPase</fullName>
    </recommendedName>
</protein>
<dbReference type="EMBL" id="FNGP01000001">
    <property type="protein sequence ID" value="SDL12786.1"/>
    <property type="molecule type" value="Genomic_DNA"/>
</dbReference>